<organism evidence="2 3">
    <name type="scientific">Pseudaquabacterium pictum</name>
    <dbReference type="NCBI Taxonomy" id="2315236"/>
    <lineage>
        <taxon>Bacteria</taxon>
        <taxon>Pseudomonadati</taxon>
        <taxon>Pseudomonadota</taxon>
        <taxon>Betaproteobacteria</taxon>
        <taxon>Burkholderiales</taxon>
        <taxon>Sphaerotilaceae</taxon>
        <taxon>Pseudaquabacterium</taxon>
    </lineage>
</organism>
<feature type="chain" id="PRO_5019752663" description="Peptidase M48 domain-containing protein" evidence="1">
    <location>
        <begin position="31"/>
        <end position="246"/>
    </location>
</feature>
<evidence type="ECO:0000256" key="1">
    <source>
        <dbReference type="SAM" id="SignalP"/>
    </source>
</evidence>
<gene>
    <name evidence="2" type="ORF">AQPW35_28270</name>
</gene>
<dbReference type="EMBL" id="BJCL01000006">
    <property type="protein sequence ID" value="GCL63746.1"/>
    <property type="molecule type" value="Genomic_DNA"/>
</dbReference>
<dbReference type="OrthoDB" id="9128426at2"/>
<evidence type="ECO:0000313" key="3">
    <source>
        <dbReference type="Proteomes" id="UP000301751"/>
    </source>
</evidence>
<comment type="caution">
    <text evidence="2">The sequence shown here is derived from an EMBL/GenBank/DDBJ whole genome shotgun (WGS) entry which is preliminary data.</text>
</comment>
<proteinExistence type="predicted"/>
<dbReference type="Proteomes" id="UP000301751">
    <property type="component" value="Unassembled WGS sequence"/>
</dbReference>
<evidence type="ECO:0008006" key="4">
    <source>
        <dbReference type="Google" id="ProtNLM"/>
    </source>
</evidence>
<protein>
    <recommendedName>
        <fullName evidence="4">Peptidase M48 domain-containing protein</fullName>
    </recommendedName>
</protein>
<evidence type="ECO:0000313" key="2">
    <source>
        <dbReference type="EMBL" id="GCL63746.1"/>
    </source>
</evidence>
<keyword evidence="1" id="KW-0732">Signal</keyword>
<keyword evidence="3" id="KW-1185">Reference proteome</keyword>
<accession>A0A480AS27</accession>
<dbReference type="AlphaFoldDB" id="A0A480AS27"/>
<reference evidence="3" key="1">
    <citation type="submission" date="2019-03" db="EMBL/GenBank/DDBJ databases">
        <title>Aquabacterium pictum sp.nov., the first bacteriochlorophyll a-containing freshwater bacterium in the genus Aquabacterium of the class Betaproteobacteria.</title>
        <authorList>
            <person name="Hirose S."/>
            <person name="Tank M."/>
            <person name="Hara E."/>
            <person name="Tamaki H."/>
            <person name="Takaichi S."/>
            <person name="Haruta S."/>
            <person name="Hanada S."/>
        </authorList>
    </citation>
    <scope>NUCLEOTIDE SEQUENCE [LARGE SCALE GENOMIC DNA]</scope>
    <source>
        <strain evidence="3">W35</strain>
    </source>
</reference>
<sequence>MAHRWRASLAAALAGTSLAVALTGSGLARAATGPGADALSPTELTWLRAAAPVLAFARAERLPLHVLVQPQDTPGQTPIGMAFIEGRCVLVLSMRGNPEAQATLDRMPPGLLGPVVEAIAAHELGHCWRHLQQTWGTLPSGLMELSGFSQVTPEQEVLLKDMWRTRREEGFADLVGLAWTLQHHPQHYAAVHAWHVRERAEQAVDTGPHDTRVWIRLAEDPAAFGPGGSVFERVAALWQAGLIAGF</sequence>
<feature type="signal peptide" evidence="1">
    <location>
        <begin position="1"/>
        <end position="30"/>
    </location>
</feature>
<dbReference type="RefSeq" id="WP_137733466.1">
    <property type="nucleotide sequence ID" value="NZ_BJCL01000006.1"/>
</dbReference>
<name>A0A480AS27_9BURK</name>